<dbReference type="Proteomes" id="UP001164693">
    <property type="component" value="Chromosome"/>
</dbReference>
<dbReference type="NCBIfam" id="TIGR01444">
    <property type="entry name" value="fkbM_fam"/>
    <property type="match status" value="1"/>
</dbReference>
<dbReference type="InterPro" id="IPR006342">
    <property type="entry name" value="FkbM_mtfrase"/>
</dbReference>
<evidence type="ECO:0000313" key="3">
    <source>
        <dbReference type="Proteomes" id="UP001164693"/>
    </source>
</evidence>
<keyword evidence="2" id="KW-0808">Transferase</keyword>
<organism evidence="2 3">
    <name type="scientific">Jatrophihabitans cynanchi</name>
    <dbReference type="NCBI Taxonomy" id="2944128"/>
    <lineage>
        <taxon>Bacteria</taxon>
        <taxon>Bacillati</taxon>
        <taxon>Actinomycetota</taxon>
        <taxon>Actinomycetes</taxon>
        <taxon>Jatrophihabitantales</taxon>
        <taxon>Jatrophihabitantaceae</taxon>
        <taxon>Jatrophihabitans</taxon>
    </lineage>
</organism>
<keyword evidence="2" id="KW-0489">Methyltransferase</keyword>
<dbReference type="PANTHER" id="PTHR34203">
    <property type="entry name" value="METHYLTRANSFERASE, FKBM FAMILY PROTEIN"/>
    <property type="match status" value="1"/>
</dbReference>
<dbReference type="InterPro" id="IPR029063">
    <property type="entry name" value="SAM-dependent_MTases_sf"/>
</dbReference>
<gene>
    <name evidence="2" type="ORF">M6B22_10790</name>
</gene>
<dbReference type="Gene3D" id="3.40.50.150">
    <property type="entry name" value="Vaccinia Virus protein VP39"/>
    <property type="match status" value="1"/>
</dbReference>
<protein>
    <submittedName>
        <fullName evidence="2">FkbM family methyltransferase</fullName>
    </submittedName>
</protein>
<evidence type="ECO:0000259" key="1">
    <source>
        <dbReference type="Pfam" id="PF05050"/>
    </source>
</evidence>
<feature type="domain" description="Methyltransferase FkbM" evidence="1">
    <location>
        <begin position="93"/>
        <end position="247"/>
    </location>
</feature>
<dbReference type="RefSeq" id="WP_269445766.1">
    <property type="nucleotide sequence ID" value="NZ_CP097463.1"/>
</dbReference>
<dbReference type="InterPro" id="IPR052514">
    <property type="entry name" value="SAM-dependent_MTase"/>
</dbReference>
<keyword evidence="3" id="KW-1185">Reference proteome</keyword>
<sequence length="276" mass="29976">MNPLIRSRLHRLRRLAQTPRAFVNWAQLLTGMALRTAGYGPDTLRFRTRTGLVIDTPNRPGARVPVYEIFAEDCYRFAWFLGPLLMRPIQVIDIGGHVGTFSCRLSQLHAGARVQAFEPSATTAAFLRGNVLRNGFGDRVSVHEVALAATTGFAVFDDNGAGSGLNGLAAAGHAAGTATKVETVAFDDIVATTPAPVDLVKIDCEGGEYDLVLGSSPASWASVQRVVIEWHPVAGHEWAELRDWFAAVGLHVQDEDAFGRHGCVWLSREPLPPFVH</sequence>
<accession>A0ABY7K4X7</accession>
<dbReference type="EMBL" id="CP097463">
    <property type="protein sequence ID" value="WAX59225.1"/>
    <property type="molecule type" value="Genomic_DNA"/>
</dbReference>
<reference evidence="2" key="1">
    <citation type="submission" date="2022-05" db="EMBL/GenBank/DDBJ databases">
        <title>Jatrophihabitans sp. SB3-54 whole genome sequence.</title>
        <authorList>
            <person name="Suh M.K."/>
            <person name="Eom M.K."/>
            <person name="Kim J.S."/>
            <person name="Kim H.S."/>
            <person name="Do H.E."/>
            <person name="Shin Y.K."/>
            <person name="Lee J.-S."/>
        </authorList>
    </citation>
    <scope>NUCLEOTIDE SEQUENCE</scope>
    <source>
        <strain evidence="2">SB3-54</strain>
    </source>
</reference>
<dbReference type="SUPFAM" id="SSF53335">
    <property type="entry name" value="S-adenosyl-L-methionine-dependent methyltransferases"/>
    <property type="match status" value="1"/>
</dbReference>
<name>A0ABY7K4X7_9ACTN</name>
<evidence type="ECO:0000313" key="2">
    <source>
        <dbReference type="EMBL" id="WAX59225.1"/>
    </source>
</evidence>
<dbReference type="GO" id="GO:0008168">
    <property type="term" value="F:methyltransferase activity"/>
    <property type="evidence" value="ECO:0007669"/>
    <property type="project" value="UniProtKB-KW"/>
</dbReference>
<dbReference type="GO" id="GO:0032259">
    <property type="term" value="P:methylation"/>
    <property type="evidence" value="ECO:0007669"/>
    <property type="project" value="UniProtKB-KW"/>
</dbReference>
<dbReference type="Pfam" id="PF05050">
    <property type="entry name" value="Methyltransf_21"/>
    <property type="match status" value="1"/>
</dbReference>
<proteinExistence type="predicted"/>
<dbReference type="PANTHER" id="PTHR34203:SF15">
    <property type="entry name" value="SLL1173 PROTEIN"/>
    <property type="match status" value="1"/>
</dbReference>